<evidence type="ECO:0000259" key="3">
    <source>
        <dbReference type="Pfam" id="PF13407"/>
    </source>
</evidence>
<dbReference type="RefSeq" id="WP_390320816.1">
    <property type="nucleotide sequence ID" value="NZ_JBHSPB010000027.1"/>
</dbReference>
<dbReference type="InterPro" id="IPR050555">
    <property type="entry name" value="Bact_Solute-Bind_Prot2"/>
</dbReference>
<organism evidence="4 5">
    <name type="scientific">Streptomyces gamaensis</name>
    <dbReference type="NCBI Taxonomy" id="1763542"/>
    <lineage>
        <taxon>Bacteria</taxon>
        <taxon>Bacillati</taxon>
        <taxon>Actinomycetota</taxon>
        <taxon>Actinomycetes</taxon>
        <taxon>Kitasatosporales</taxon>
        <taxon>Streptomycetaceae</taxon>
        <taxon>Streptomyces</taxon>
    </lineage>
</organism>
<dbReference type="PANTHER" id="PTHR30036:SF1">
    <property type="entry name" value="D-XYLOSE-BINDING PERIPLASMIC PROTEIN"/>
    <property type="match status" value="1"/>
</dbReference>
<comment type="subcellular location">
    <subcellularLocation>
        <location evidence="1">Cell envelope</location>
    </subcellularLocation>
</comment>
<dbReference type="Pfam" id="PF13407">
    <property type="entry name" value="Peripla_BP_4"/>
    <property type="match status" value="1"/>
</dbReference>
<name>A0ABW0ZAH3_9ACTN</name>
<protein>
    <submittedName>
        <fullName evidence="4">Substrate-binding domain-containing protein</fullName>
    </submittedName>
</protein>
<dbReference type="SUPFAM" id="SSF53822">
    <property type="entry name" value="Periplasmic binding protein-like I"/>
    <property type="match status" value="1"/>
</dbReference>
<dbReference type="EMBL" id="JBHSPB010000027">
    <property type="protein sequence ID" value="MFC5724351.1"/>
    <property type="molecule type" value="Genomic_DNA"/>
</dbReference>
<comment type="caution">
    <text evidence="4">The sequence shown here is derived from an EMBL/GenBank/DDBJ whole genome shotgun (WGS) entry which is preliminary data.</text>
</comment>
<accession>A0ABW0ZAH3</accession>
<dbReference type="Gene3D" id="3.40.50.2300">
    <property type="match status" value="2"/>
</dbReference>
<dbReference type="Proteomes" id="UP001596083">
    <property type="component" value="Unassembled WGS sequence"/>
</dbReference>
<keyword evidence="2" id="KW-0732">Signal</keyword>
<keyword evidence="5" id="KW-1185">Reference proteome</keyword>
<sequence>MNTQVRRTAAAVAAVSLAVGLAACGKAKEAGGGGRTGKTGALTVGLLLPENQTARYERFDKPLIEKKLRELAGRSTTVLYENAKQDASLQQQQVDTMVTKRVDALVLDAVDAKSIAGSVKKATEAGIPVVAYDRLAEGPVKAYTSVDNERVGRIQGESLLRALDGSTGKGEIVMMNGSITDPNAKMYKDGAHAVLDGKVRIGKEYDTKEWKPENANENMKGAISSLGKDRIIGVYSANDGMAGGIITALKSAGYDRLPPVTGQDAELSAVQRILTGDQYMSVYKPYKPEADAAASLAVALARGTSLDAVAGSTVDSASEKRIPAVIVTPFALTKGDIAQYVGKEGFFTFGEICTAKYRAVCEKAGLKQPAKGAAR</sequence>
<dbReference type="PROSITE" id="PS51257">
    <property type="entry name" value="PROKAR_LIPOPROTEIN"/>
    <property type="match status" value="1"/>
</dbReference>
<dbReference type="InterPro" id="IPR025997">
    <property type="entry name" value="SBP_2_dom"/>
</dbReference>
<evidence type="ECO:0000256" key="1">
    <source>
        <dbReference type="ARBA" id="ARBA00004196"/>
    </source>
</evidence>
<proteinExistence type="predicted"/>
<evidence type="ECO:0000313" key="4">
    <source>
        <dbReference type="EMBL" id="MFC5724351.1"/>
    </source>
</evidence>
<dbReference type="InterPro" id="IPR028082">
    <property type="entry name" value="Peripla_BP_I"/>
</dbReference>
<evidence type="ECO:0000313" key="5">
    <source>
        <dbReference type="Proteomes" id="UP001596083"/>
    </source>
</evidence>
<evidence type="ECO:0000256" key="2">
    <source>
        <dbReference type="ARBA" id="ARBA00022729"/>
    </source>
</evidence>
<dbReference type="PANTHER" id="PTHR30036">
    <property type="entry name" value="D-XYLOSE-BINDING PERIPLASMIC PROTEIN"/>
    <property type="match status" value="1"/>
</dbReference>
<gene>
    <name evidence="4" type="ORF">ACFP1Z_29775</name>
</gene>
<feature type="domain" description="Periplasmic binding protein" evidence="3">
    <location>
        <begin position="45"/>
        <end position="304"/>
    </location>
</feature>
<reference evidence="5" key="1">
    <citation type="journal article" date="2019" name="Int. J. Syst. Evol. Microbiol.">
        <title>The Global Catalogue of Microorganisms (GCM) 10K type strain sequencing project: providing services to taxonomists for standard genome sequencing and annotation.</title>
        <authorList>
            <consortium name="The Broad Institute Genomics Platform"/>
            <consortium name="The Broad Institute Genome Sequencing Center for Infectious Disease"/>
            <person name="Wu L."/>
            <person name="Ma J."/>
        </authorList>
    </citation>
    <scope>NUCLEOTIDE SEQUENCE [LARGE SCALE GENOMIC DNA]</scope>
    <source>
        <strain evidence="5">CGMCC 4.7304</strain>
    </source>
</reference>